<evidence type="ECO:0000259" key="6">
    <source>
        <dbReference type="Pfam" id="PF00717"/>
    </source>
</evidence>
<keyword evidence="4" id="KW-0238">DNA-binding</keyword>
<keyword evidence="1" id="KW-0645">Protease</keyword>
<dbReference type="CDD" id="cd06529">
    <property type="entry name" value="S24_LexA-like"/>
    <property type="match status" value="1"/>
</dbReference>
<keyword evidence="2" id="KW-0378">Hydrolase</keyword>
<evidence type="ECO:0000313" key="8">
    <source>
        <dbReference type="Proteomes" id="UP000295493"/>
    </source>
</evidence>
<dbReference type="PROSITE" id="PS00501">
    <property type="entry name" value="SPASE_I_1"/>
    <property type="match status" value="1"/>
</dbReference>
<feature type="domain" description="Peptidase S24/S26A/S26B/S26C" evidence="6">
    <location>
        <begin position="84"/>
        <end position="200"/>
    </location>
</feature>
<dbReference type="AlphaFoldDB" id="A0A4R6FC63"/>
<dbReference type="InterPro" id="IPR015927">
    <property type="entry name" value="Peptidase_S24_S26A/B/C"/>
</dbReference>
<dbReference type="SUPFAM" id="SSF51306">
    <property type="entry name" value="LexA/Signal peptidase"/>
    <property type="match status" value="1"/>
</dbReference>
<dbReference type="Proteomes" id="UP000295493">
    <property type="component" value="Unassembled WGS sequence"/>
</dbReference>
<dbReference type="InterPro" id="IPR039418">
    <property type="entry name" value="LexA-like"/>
</dbReference>
<comment type="caution">
    <text evidence="7">The sequence shown here is derived from an EMBL/GenBank/DDBJ whole genome shotgun (WGS) entry which is preliminary data.</text>
</comment>
<dbReference type="GO" id="GO:0003677">
    <property type="term" value="F:DNA binding"/>
    <property type="evidence" value="ECO:0007669"/>
    <property type="project" value="UniProtKB-KW"/>
</dbReference>
<dbReference type="InterPro" id="IPR019756">
    <property type="entry name" value="Pept_S26A_signal_pept_1_Ser-AS"/>
</dbReference>
<accession>A0A4R6FC63</accession>
<evidence type="ECO:0000256" key="2">
    <source>
        <dbReference type="ARBA" id="ARBA00022801"/>
    </source>
</evidence>
<organism evidence="7 8">
    <name type="scientific">Stakelama pacifica</name>
    <dbReference type="NCBI Taxonomy" id="517720"/>
    <lineage>
        <taxon>Bacteria</taxon>
        <taxon>Pseudomonadati</taxon>
        <taxon>Pseudomonadota</taxon>
        <taxon>Alphaproteobacteria</taxon>
        <taxon>Sphingomonadales</taxon>
        <taxon>Sphingomonadaceae</taxon>
        <taxon>Stakelama</taxon>
    </lineage>
</organism>
<dbReference type="EMBL" id="SNWD01000015">
    <property type="protein sequence ID" value="TDN78789.1"/>
    <property type="molecule type" value="Genomic_DNA"/>
</dbReference>
<dbReference type="GO" id="GO:0006508">
    <property type="term" value="P:proteolysis"/>
    <property type="evidence" value="ECO:0007669"/>
    <property type="project" value="UniProtKB-KW"/>
</dbReference>
<gene>
    <name evidence="7" type="ORF">EV664_11553</name>
</gene>
<dbReference type="PANTHER" id="PTHR40661:SF3">
    <property type="entry name" value="FELS-1 PROPHAGE TRANSCRIPTIONAL REGULATOR"/>
    <property type="match status" value="1"/>
</dbReference>
<dbReference type="GO" id="GO:0016020">
    <property type="term" value="C:membrane"/>
    <property type="evidence" value="ECO:0007669"/>
    <property type="project" value="InterPro"/>
</dbReference>
<evidence type="ECO:0000256" key="4">
    <source>
        <dbReference type="ARBA" id="ARBA00023125"/>
    </source>
</evidence>
<dbReference type="Gene3D" id="2.10.109.10">
    <property type="entry name" value="Umud Fragment, subunit A"/>
    <property type="match status" value="1"/>
</dbReference>
<sequence length="208" mass="22416">MESDPRAALDALVTRNGESYAALSRMIGRNDAYLQQYVRRGTPRTLAESDRRSLAAYFGVPESRLGGGETHSPVVAVRSLDVAAAAGAGGLMDEEGRGAQRQFDAALLRHLGVRPGDASVIRVTGDSMVPTLEHGDEILVDRGKRVPGRRGALFVLRLEGVLMVKRLAREGERIMIASDNPAFPPIRPQPVSAVEVIGRVAWLGRVPD</sequence>
<reference evidence="7 8" key="1">
    <citation type="submission" date="2019-03" db="EMBL/GenBank/DDBJ databases">
        <title>Genomic Encyclopedia of Type Strains, Phase IV (KMG-IV): sequencing the most valuable type-strain genomes for metagenomic binning, comparative biology and taxonomic classification.</title>
        <authorList>
            <person name="Goeker M."/>
        </authorList>
    </citation>
    <scope>NUCLEOTIDE SEQUENCE [LARGE SCALE GENOMIC DNA]</scope>
    <source>
        <strain evidence="7 8">DSM 25059</strain>
    </source>
</reference>
<keyword evidence="3" id="KW-0805">Transcription regulation</keyword>
<evidence type="ECO:0000256" key="1">
    <source>
        <dbReference type="ARBA" id="ARBA00022670"/>
    </source>
</evidence>
<dbReference type="OrthoDB" id="528805at2"/>
<evidence type="ECO:0000256" key="3">
    <source>
        <dbReference type="ARBA" id="ARBA00023015"/>
    </source>
</evidence>
<proteinExistence type="predicted"/>
<dbReference type="RefSeq" id="WP_133496836.1">
    <property type="nucleotide sequence ID" value="NZ_BMLU01000014.1"/>
</dbReference>
<keyword evidence="5" id="KW-0804">Transcription</keyword>
<protein>
    <submittedName>
        <fullName evidence="7">Phage repressor protein C with HTH and peptisase S24 domain</fullName>
    </submittedName>
</protein>
<keyword evidence="8" id="KW-1185">Reference proteome</keyword>
<dbReference type="PANTHER" id="PTHR40661">
    <property type="match status" value="1"/>
</dbReference>
<dbReference type="GO" id="GO:0004252">
    <property type="term" value="F:serine-type endopeptidase activity"/>
    <property type="evidence" value="ECO:0007669"/>
    <property type="project" value="InterPro"/>
</dbReference>
<name>A0A4R6FC63_9SPHN</name>
<dbReference type="InterPro" id="IPR036286">
    <property type="entry name" value="LexA/Signal_pep-like_sf"/>
</dbReference>
<dbReference type="Pfam" id="PF00717">
    <property type="entry name" value="Peptidase_S24"/>
    <property type="match status" value="1"/>
</dbReference>
<evidence type="ECO:0000256" key="5">
    <source>
        <dbReference type="ARBA" id="ARBA00023163"/>
    </source>
</evidence>
<evidence type="ECO:0000313" key="7">
    <source>
        <dbReference type="EMBL" id="TDN78789.1"/>
    </source>
</evidence>